<evidence type="ECO:0008006" key="5">
    <source>
        <dbReference type="Google" id="ProtNLM"/>
    </source>
</evidence>
<evidence type="ECO:0000256" key="1">
    <source>
        <dbReference type="ARBA" id="ARBA00004173"/>
    </source>
</evidence>
<comment type="subcellular location">
    <subcellularLocation>
        <location evidence="1">Mitochondrion</location>
    </subcellularLocation>
</comment>
<keyword evidence="2" id="KW-0809">Transit peptide</keyword>
<dbReference type="HOGENOM" id="CLU_055139_1_1_1"/>
<comment type="caution">
    <text evidence="4">The sequence shown here is derived from an EMBL/GenBank/DDBJ whole genome shotgun (WGS) entry which is preliminary data.</text>
</comment>
<dbReference type="InterPro" id="IPR051975">
    <property type="entry name" value="mtLSU_mL45"/>
</dbReference>
<sequence>MAHSLGFRANVLPRHVPRAIPVYGSSTLFSNGQSQCRPFSQSKSTAAKGGMMSAEMVMPKMPPEKSFRSRIRDIDPENIPTDFGVLPGTFIKPEGKDMPNFFTRPKDRLKMEWVWIKTWITSAFSTIYFHKWQSNPRLPLLLRERRGIGKALHNLMYTEFARGNERVLRARCSPGLGSDLIKRIRKRNPKESFAWSIERYIRDPSTFFTGIRVLSDRATVIPDLPDSSIRQIVLRIKSQQSFIKVAKEDKDAVAKGLFTDPKIQDCTEYVVIQKVKIAGHEKEWEIWGFTKPTTFEELNSPFFEMGLSLKDRIQAMQDMMSGRS</sequence>
<accession>A0A093VBC6</accession>
<reference evidence="4" key="1">
    <citation type="journal article" date="2014" name="PLoS Genet.">
        <title>Signature Gene Expression Reveals Novel Clues to the Molecular Mechanisms of Dimorphic Transition in Penicillium marneffei.</title>
        <authorList>
            <person name="Yang E."/>
            <person name="Wang G."/>
            <person name="Cai J."/>
            <person name="Woo P.C."/>
            <person name="Lau S.K."/>
            <person name="Yuen K.-Y."/>
            <person name="Chow W.-N."/>
            <person name="Lin X."/>
        </authorList>
    </citation>
    <scope>NUCLEOTIDE SEQUENCE [LARGE SCALE GENOMIC DNA]</scope>
    <source>
        <strain evidence="4">PM1</strain>
    </source>
</reference>
<dbReference type="AlphaFoldDB" id="A0A093VBC6"/>
<name>A0A093VBC6_TALMA</name>
<dbReference type="PANTHER" id="PTHR28554">
    <property type="entry name" value="39S RIBOSOMAL PROTEIN L45, MITOCHONDRIAL"/>
    <property type="match status" value="1"/>
</dbReference>
<protein>
    <recommendedName>
        <fullName evidence="5">Tim44-like domain-containing protein</fullName>
    </recommendedName>
</protein>
<evidence type="ECO:0000256" key="3">
    <source>
        <dbReference type="ARBA" id="ARBA00023128"/>
    </source>
</evidence>
<dbReference type="eggNOG" id="ENOG502SAX9">
    <property type="taxonomic scope" value="Eukaryota"/>
</dbReference>
<evidence type="ECO:0000256" key="2">
    <source>
        <dbReference type="ARBA" id="ARBA00022946"/>
    </source>
</evidence>
<gene>
    <name evidence="4" type="ORF">GQ26_0091070</name>
</gene>
<dbReference type="EMBL" id="JPOX01000009">
    <property type="protein sequence ID" value="KFX49460.1"/>
    <property type="molecule type" value="Genomic_DNA"/>
</dbReference>
<dbReference type="GO" id="GO:0005739">
    <property type="term" value="C:mitochondrion"/>
    <property type="evidence" value="ECO:0007669"/>
    <property type="project" value="UniProtKB-SubCell"/>
</dbReference>
<evidence type="ECO:0000313" key="4">
    <source>
        <dbReference type="EMBL" id="KFX49460.1"/>
    </source>
</evidence>
<keyword evidence="3" id="KW-0496">Mitochondrion</keyword>
<dbReference type="Gene3D" id="3.10.450.240">
    <property type="match status" value="1"/>
</dbReference>
<proteinExistence type="predicted"/>
<organism evidence="4">
    <name type="scientific">Talaromyces marneffei PM1</name>
    <dbReference type="NCBI Taxonomy" id="1077442"/>
    <lineage>
        <taxon>Eukaryota</taxon>
        <taxon>Fungi</taxon>
        <taxon>Dikarya</taxon>
        <taxon>Ascomycota</taxon>
        <taxon>Pezizomycotina</taxon>
        <taxon>Eurotiomycetes</taxon>
        <taxon>Eurotiomycetidae</taxon>
        <taxon>Eurotiales</taxon>
        <taxon>Trichocomaceae</taxon>
        <taxon>Talaromyces</taxon>
        <taxon>Talaromyces sect. Talaromyces</taxon>
    </lineage>
</organism>
<dbReference type="PANTHER" id="PTHR28554:SF1">
    <property type="entry name" value="LARGE RIBOSOMAL SUBUNIT PROTEIN ML45"/>
    <property type="match status" value="1"/>
</dbReference>